<name>A0A098BRF1_9NOCA</name>
<comment type="similarity">
    <text evidence="1">Belongs to the AHA1 family.</text>
</comment>
<dbReference type="Pfam" id="PF08327">
    <property type="entry name" value="AHSA1"/>
    <property type="match status" value="1"/>
</dbReference>
<organism evidence="3 4">
    <name type="scientific">Rhodococcus ruber</name>
    <dbReference type="NCBI Taxonomy" id="1830"/>
    <lineage>
        <taxon>Bacteria</taxon>
        <taxon>Bacillati</taxon>
        <taxon>Actinomycetota</taxon>
        <taxon>Actinomycetes</taxon>
        <taxon>Mycobacteriales</taxon>
        <taxon>Nocardiaceae</taxon>
        <taxon>Rhodococcus</taxon>
    </lineage>
</organism>
<dbReference type="GeneID" id="66834283"/>
<reference evidence="3 4" key="1">
    <citation type="journal article" date="2014" name="Genome Announc.">
        <title>Draft Genome Sequence of Propane- and Butane-Oxidizing Actinobacterium Rhodococcus ruber IEGM 231.</title>
        <authorList>
            <person name="Ivshina I.B."/>
            <person name="Kuyukina M.S."/>
            <person name="Krivoruchko A.V."/>
            <person name="Barbe V."/>
            <person name="Fischer C."/>
        </authorList>
    </citation>
    <scope>NUCLEOTIDE SEQUENCE [LARGE SCALE GENOMIC DNA]</scope>
</reference>
<evidence type="ECO:0000313" key="3">
    <source>
        <dbReference type="EMBL" id="CDZ90807.1"/>
    </source>
</evidence>
<dbReference type="InterPro" id="IPR023393">
    <property type="entry name" value="START-like_dom_sf"/>
</dbReference>
<dbReference type="EMBL" id="CCSD01000089">
    <property type="protein sequence ID" value="CDZ90807.1"/>
    <property type="molecule type" value="Genomic_DNA"/>
</dbReference>
<dbReference type="AlphaFoldDB" id="A0A098BRF1"/>
<dbReference type="KEGG" id="rrz:CS378_20340"/>
<dbReference type="RefSeq" id="WP_010593782.1">
    <property type="nucleotide sequence ID" value="NZ_CP024315.1"/>
</dbReference>
<dbReference type="Gene3D" id="3.30.530.20">
    <property type="match status" value="1"/>
</dbReference>
<proteinExistence type="inferred from homology"/>
<accession>A0A098BRF1</accession>
<dbReference type="eggNOG" id="COG3832">
    <property type="taxonomic scope" value="Bacteria"/>
</dbReference>
<dbReference type="SUPFAM" id="SSF55961">
    <property type="entry name" value="Bet v1-like"/>
    <property type="match status" value="1"/>
</dbReference>
<dbReference type="OrthoDB" id="9803476at2"/>
<dbReference type="InterPro" id="IPR013538">
    <property type="entry name" value="ASHA1/2-like_C"/>
</dbReference>
<evidence type="ECO:0000259" key="2">
    <source>
        <dbReference type="Pfam" id="PF08327"/>
    </source>
</evidence>
<evidence type="ECO:0000256" key="1">
    <source>
        <dbReference type="ARBA" id="ARBA00006817"/>
    </source>
</evidence>
<evidence type="ECO:0000313" key="4">
    <source>
        <dbReference type="Proteomes" id="UP000042997"/>
    </source>
</evidence>
<sequence>MAPLDITRTIDIAAPATKVWAALTEPELIAQWFGDRIEFDASPGGAGAFGWTGHDHGPFRVLVEHVDEPKTLVYRWARDANVDPVPGNSTVVRFDLAEIDGGTRLTLVETGFEELVDPQAAHDGNVDGWRAELGDLVEFLESR</sequence>
<dbReference type="Proteomes" id="UP000042997">
    <property type="component" value="Unassembled WGS sequence"/>
</dbReference>
<dbReference type="CDD" id="cd08898">
    <property type="entry name" value="SRPBCC_CalC_Aha1-like_5"/>
    <property type="match status" value="1"/>
</dbReference>
<feature type="domain" description="Activator of Hsp90 ATPase homologue 1/2-like C-terminal" evidence="2">
    <location>
        <begin position="14"/>
        <end position="141"/>
    </location>
</feature>
<protein>
    <recommendedName>
        <fullName evidence="2">Activator of Hsp90 ATPase homologue 1/2-like C-terminal domain-containing protein</fullName>
    </recommendedName>
</protein>
<gene>
    <name evidence="3" type="ORF">RHRU231_750154</name>
</gene>